<keyword evidence="2" id="KW-1185">Reference proteome</keyword>
<dbReference type="EMBL" id="JAPWHE010000010">
    <property type="protein sequence ID" value="MCZ4330776.1"/>
    <property type="molecule type" value="Genomic_DNA"/>
</dbReference>
<sequence length="300" mass="33196">MTLLELVRQALAELGLANISGVVGNNDQTVRQVFALMSRLGGDLTRDHDWQRLVREHILTTKAATMAAMLTENSAVVTVADTSGLSPKWGIWGTGARPFAQIVSVDSPTQLTMNMPADRSGTFDLQFSQVEYPLPDDWKKQIPQTEWDRTNRWPLMGPQSGQAWQSFKSGIVYSGPRERFRILGNCIALNPPPPDGLLFAFEYVSKNWVLSQDGTPKAAFTADTDTTIYDDSLMVLGAKVLFLQAKGLDFSLEDSQFQNLLDQCKAQDASSPALSISRRPANQFLSNRNIPDGSWGSPQW</sequence>
<comment type="caution">
    <text evidence="1">The sequence shown here is derived from an EMBL/GenBank/DDBJ whole genome shotgun (WGS) entry which is preliminary data.</text>
</comment>
<reference evidence="1" key="1">
    <citation type="submission" date="2022-12" db="EMBL/GenBank/DDBJ databases">
        <title>Bacterial isolates from different developmental stages of Nematostella vectensis.</title>
        <authorList>
            <person name="Fraune S."/>
        </authorList>
    </citation>
    <scope>NUCLEOTIDE SEQUENCE</scope>
    <source>
        <strain evidence="1">G21619-S1</strain>
    </source>
</reference>
<evidence type="ECO:0000313" key="2">
    <source>
        <dbReference type="Proteomes" id="UP001068379"/>
    </source>
</evidence>
<gene>
    <name evidence="1" type="ORF">O4H32_12550</name>
</gene>
<dbReference type="Proteomes" id="UP001068379">
    <property type="component" value="Unassembled WGS sequence"/>
</dbReference>
<organism evidence="1 2">
    <name type="scientific">Castellaniella denitrificans</name>
    <dbReference type="NCBI Taxonomy" id="56119"/>
    <lineage>
        <taxon>Bacteria</taxon>
        <taxon>Pseudomonadati</taxon>
        <taxon>Pseudomonadota</taxon>
        <taxon>Betaproteobacteria</taxon>
        <taxon>Burkholderiales</taxon>
        <taxon>Alcaligenaceae</taxon>
        <taxon>Castellaniella</taxon>
    </lineage>
</organism>
<name>A0ABT4M9I1_9BURK</name>
<proteinExistence type="predicted"/>
<protein>
    <submittedName>
        <fullName evidence="1">Uncharacterized protein</fullName>
    </submittedName>
</protein>
<dbReference type="RefSeq" id="WP_269359666.1">
    <property type="nucleotide sequence ID" value="NZ_JAPWHE010000010.1"/>
</dbReference>
<accession>A0ABT4M9I1</accession>
<evidence type="ECO:0000313" key="1">
    <source>
        <dbReference type="EMBL" id="MCZ4330776.1"/>
    </source>
</evidence>